<dbReference type="EMBL" id="QMBP01000018">
    <property type="protein sequence ID" value="RAZ85631.1"/>
    <property type="molecule type" value="Genomic_DNA"/>
</dbReference>
<gene>
    <name evidence="7" type="ORF">DPM33_28360</name>
</gene>
<dbReference type="PANTHER" id="PTHR10057:SF0">
    <property type="entry name" value="TRANSLOCATOR PROTEIN"/>
    <property type="match status" value="1"/>
</dbReference>
<evidence type="ECO:0000256" key="5">
    <source>
        <dbReference type="ARBA" id="ARBA00023136"/>
    </source>
</evidence>
<proteinExistence type="inferred from homology"/>
<dbReference type="PANTHER" id="PTHR10057">
    <property type="entry name" value="PERIPHERAL-TYPE BENZODIAZEPINE RECEPTOR"/>
    <property type="match status" value="1"/>
</dbReference>
<evidence type="ECO:0000256" key="2">
    <source>
        <dbReference type="ARBA" id="ARBA00007524"/>
    </source>
</evidence>
<dbReference type="InterPro" id="IPR004307">
    <property type="entry name" value="TspO_MBR"/>
</dbReference>
<evidence type="ECO:0000313" key="7">
    <source>
        <dbReference type="EMBL" id="RAZ85631.1"/>
    </source>
</evidence>
<accession>A0A330HAG9</accession>
<dbReference type="InterPro" id="IPR038330">
    <property type="entry name" value="TspO/MBR-related_sf"/>
</dbReference>
<name>A0A330HAG9_9HYPH</name>
<dbReference type="FunFam" id="1.20.1260.100:FF:000001">
    <property type="entry name" value="translocator protein 2"/>
    <property type="match status" value="1"/>
</dbReference>
<organism evidence="7 8">
    <name type="scientific">Mesorhizobium hawassense</name>
    <dbReference type="NCBI Taxonomy" id="1209954"/>
    <lineage>
        <taxon>Bacteria</taxon>
        <taxon>Pseudomonadati</taxon>
        <taxon>Pseudomonadota</taxon>
        <taxon>Alphaproteobacteria</taxon>
        <taxon>Hyphomicrobiales</taxon>
        <taxon>Phyllobacteriaceae</taxon>
        <taxon>Mesorhizobium</taxon>
    </lineage>
</organism>
<reference evidence="7 8" key="2">
    <citation type="submission" date="2018-07" db="EMBL/GenBank/DDBJ databases">
        <title>Diversity of Mesorhizobium strains in Brazil.</title>
        <authorList>
            <person name="Helene L.C.F."/>
            <person name="Dall'Agnol R."/>
            <person name="Delamuta J.R.M."/>
            <person name="Hungria M."/>
        </authorList>
    </citation>
    <scope>NUCLEOTIDE SEQUENCE [LARGE SCALE GENOMIC DNA]</scope>
    <source>
        <strain evidence="7 8">AC99b</strain>
    </source>
</reference>
<dbReference type="PIRSF" id="PIRSF005859">
    <property type="entry name" value="PBR"/>
    <property type="match status" value="1"/>
</dbReference>
<dbReference type="AlphaFoldDB" id="A0A330HAG9"/>
<dbReference type="OrthoDB" id="9795496at2"/>
<keyword evidence="3 6" id="KW-0812">Transmembrane</keyword>
<feature type="transmembrane region" description="Helical" evidence="6">
    <location>
        <begin position="122"/>
        <end position="143"/>
    </location>
</feature>
<dbReference type="GO" id="GO:0033013">
    <property type="term" value="P:tetrapyrrole metabolic process"/>
    <property type="evidence" value="ECO:0007669"/>
    <property type="project" value="UniProtKB-ARBA"/>
</dbReference>
<feature type="transmembrane region" description="Helical" evidence="6">
    <location>
        <begin position="31"/>
        <end position="56"/>
    </location>
</feature>
<evidence type="ECO:0000256" key="6">
    <source>
        <dbReference type="SAM" id="Phobius"/>
    </source>
</evidence>
<comment type="similarity">
    <text evidence="2">Belongs to the TspO/BZRP family.</text>
</comment>
<protein>
    <submittedName>
        <fullName evidence="7">Tryptophan-rich sensory protein</fullName>
    </submittedName>
</protein>
<dbReference type="CDD" id="cd15904">
    <property type="entry name" value="TSPO_MBR"/>
    <property type="match status" value="1"/>
</dbReference>
<dbReference type="GO" id="GO:0016020">
    <property type="term" value="C:membrane"/>
    <property type="evidence" value="ECO:0007669"/>
    <property type="project" value="UniProtKB-SubCell"/>
</dbReference>
<feature type="transmembrane region" description="Helical" evidence="6">
    <location>
        <begin position="68"/>
        <end position="86"/>
    </location>
</feature>
<comment type="caution">
    <text evidence="7">The sequence shown here is derived from an EMBL/GenBank/DDBJ whole genome shotgun (WGS) entry which is preliminary data.</text>
</comment>
<evidence type="ECO:0000256" key="4">
    <source>
        <dbReference type="ARBA" id="ARBA00022989"/>
    </source>
</evidence>
<dbReference type="Proteomes" id="UP000251558">
    <property type="component" value="Unassembled WGS sequence"/>
</dbReference>
<dbReference type="Pfam" id="PF03073">
    <property type="entry name" value="TspO_MBR"/>
    <property type="match status" value="1"/>
</dbReference>
<keyword evidence="8" id="KW-1185">Reference proteome</keyword>
<dbReference type="Gene3D" id="1.20.1260.100">
    <property type="entry name" value="TspO/MBR protein"/>
    <property type="match status" value="1"/>
</dbReference>
<reference evidence="8" key="1">
    <citation type="submission" date="2018-06" db="EMBL/GenBank/DDBJ databases">
        <authorList>
            <person name="Helene L.C."/>
            <person name="Dall'Agnol R."/>
            <person name="Delamuta J.R."/>
            <person name="Hungria M."/>
        </authorList>
    </citation>
    <scope>NUCLEOTIDE SEQUENCE [LARGE SCALE GENOMIC DNA]</scope>
    <source>
        <strain evidence="8">AC99b</strain>
    </source>
</reference>
<sequence>MPCAGPLDASLHRPSFIPVNPGVCLLKYRSLVVFLLLVLGGGLLIGYATLPGAWYASLAKPPFNPPNWVFGPVWSLLYVLIAIAGWRTWQLQPGNGAMRIWAVQLVLNFLWSPTFFGARMMGLALVVILLLLATIVLFITRVWESDRLSAWLFEPYAAWVAFATLLNASLFWLN</sequence>
<keyword evidence="4 6" id="KW-1133">Transmembrane helix</keyword>
<comment type="subcellular location">
    <subcellularLocation>
        <location evidence="1">Membrane</location>
        <topology evidence="1">Multi-pass membrane protein</topology>
    </subcellularLocation>
</comment>
<evidence type="ECO:0000256" key="3">
    <source>
        <dbReference type="ARBA" id="ARBA00022692"/>
    </source>
</evidence>
<evidence type="ECO:0000256" key="1">
    <source>
        <dbReference type="ARBA" id="ARBA00004141"/>
    </source>
</evidence>
<evidence type="ECO:0000313" key="8">
    <source>
        <dbReference type="Proteomes" id="UP000251558"/>
    </source>
</evidence>
<keyword evidence="5 6" id="KW-0472">Membrane</keyword>
<feature type="transmembrane region" description="Helical" evidence="6">
    <location>
        <begin position="155"/>
        <end position="173"/>
    </location>
</feature>